<accession>A0A0E9RRF8</accession>
<protein>
    <submittedName>
        <fullName evidence="1">Uncharacterized protein</fullName>
    </submittedName>
</protein>
<proteinExistence type="predicted"/>
<evidence type="ECO:0000313" key="1">
    <source>
        <dbReference type="EMBL" id="JAH30970.1"/>
    </source>
</evidence>
<organism evidence="1">
    <name type="scientific">Anguilla anguilla</name>
    <name type="common">European freshwater eel</name>
    <name type="synonym">Muraena anguilla</name>
    <dbReference type="NCBI Taxonomy" id="7936"/>
    <lineage>
        <taxon>Eukaryota</taxon>
        <taxon>Metazoa</taxon>
        <taxon>Chordata</taxon>
        <taxon>Craniata</taxon>
        <taxon>Vertebrata</taxon>
        <taxon>Euteleostomi</taxon>
        <taxon>Actinopterygii</taxon>
        <taxon>Neopterygii</taxon>
        <taxon>Teleostei</taxon>
        <taxon>Anguilliformes</taxon>
        <taxon>Anguillidae</taxon>
        <taxon>Anguilla</taxon>
    </lineage>
</organism>
<name>A0A0E9RRF8_ANGAN</name>
<reference evidence="1" key="2">
    <citation type="journal article" date="2015" name="Fish Shellfish Immunol.">
        <title>Early steps in the European eel (Anguilla anguilla)-Vibrio vulnificus interaction in the gills: Role of the RtxA13 toxin.</title>
        <authorList>
            <person name="Callol A."/>
            <person name="Pajuelo D."/>
            <person name="Ebbesson L."/>
            <person name="Teles M."/>
            <person name="MacKenzie S."/>
            <person name="Amaro C."/>
        </authorList>
    </citation>
    <scope>NUCLEOTIDE SEQUENCE</scope>
</reference>
<reference evidence="1" key="1">
    <citation type="submission" date="2014-11" db="EMBL/GenBank/DDBJ databases">
        <authorList>
            <person name="Amaro Gonzalez C."/>
        </authorList>
    </citation>
    <scope>NUCLEOTIDE SEQUENCE</scope>
</reference>
<sequence>MIVFKTSITFISSCTSSVRYWRGKKCKSSRSMTVGNYI</sequence>
<dbReference type="EMBL" id="GBXM01077607">
    <property type="protein sequence ID" value="JAH30970.1"/>
    <property type="molecule type" value="Transcribed_RNA"/>
</dbReference>
<dbReference type="AlphaFoldDB" id="A0A0E9RRF8"/>